<sequence>MENDDGTLVALEKLVEVLPKLKEFDYFTTTPPGINITSKTVTEILKIPHFLKMEKFSLTDIPEVFDIETFYIYMKTNRLTKFYLSFENKISHAFKNRLQAIVDEILATKYHNYKCPVITFYPFDGKKYKKMRDLQRRL</sequence>
<accession>A0AC34F1N5</accession>
<protein>
    <submittedName>
        <fullName evidence="2">Uncharacterized protein</fullName>
    </submittedName>
</protein>
<proteinExistence type="predicted"/>
<evidence type="ECO:0000313" key="2">
    <source>
        <dbReference type="WBParaSite" id="ES5_v2.g10819.t1"/>
    </source>
</evidence>
<organism evidence="1 2">
    <name type="scientific">Panagrolaimus sp. ES5</name>
    <dbReference type="NCBI Taxonomy" id="591445"/>
    <lineage>
        <taxon>Eukaryota</taxon>
        <taxon>Metazoa</taxon>
        <taxon>Ecdysozoa</taxon>
        <taxon>Nematoda</taxon>
        <taxon>Chromadorea</taxon>
        <taxon>Rhabditida</taxon>
        <taxon>Tylenchina</taxon>
        <taxon>Panagrolaimomorpha</taxon>
        <taxon>Panagrolaimoidea</taxon>
        <taxon>Panagrolaimidae</taxon>
        <taxon>Panagrolaimus</taxon>
    </lineage>
</organism>
<reference evidence="2" key="1">
    <citation type="submission" date="2022-11" db="UniProtKB">
        <authorList>
            <consortium name="WormBaseParasite"/>
        </authorList>
    </citation>
    <scope>IDENTIFICATION</scope>
</reference>
<evidence type="ECO:0000313" key="1">
    <source>
        <dbReference type="Proteomes" id="UP000887579"/>
    </source>
</evidence>
<dbReference type="Proteomes" id="UP000887579">
    <property type="component" value="Unplaced"/>
</dbReference>
<dbReference type="WBParaSite" id="ES5_v2.g10819.t1">
    <property type="protein sequence ID" value="ES5_v2.g10819.t1"/>
    <property type="gene ID" value="ES5_v2.g10819"/>
</dbReference>
<name>A0AC34F1N5_9BILA</name>